<proteinExistence type="predicted"/>
<dbReference type="RefSeq" id="WP_275228930.1">
    <property type="nucleotide sequence ID" value="NZ_JARESE010000047.1"/>
</dbReference>
<protein>
    <submittedName>
        <fullName evidence="1">Uncharacterized protein</fullName>
    </submittedName>
</protein>
<evidence type="ECO:0000313" key="1">
    <source>
        <dbReference type="EMBL" id="MDE8652844.1"/>
    </source>
</evidence>
<gene>
    <name evidence="1" type="ORF">PYV00_14145</name>
</gene>
<accession>A0ABT5WSL6</accession>
<dbReference type="EMBL" id="JARESE010000047">
    <property type="protein sequence ID" value="MDE8652844.1"/>
    <property type="molecule type" value="Genomic_DNA"/>
</dbReference>
<keyword evidence="2" id="KW-1185">Reference proteome</keyword>
<evidence type="ECO:0000313" key="2">
    <source>
        <dbReference type="Proteomes" id="UP001216253"/>
    </source>
</evidence>
<name>A0ABT5WSL6_9SPHN</name>
<comment type="caution">
    <text evidence="1">The sequence shown here is derived from an EMBL/GenBank/DDBJ whole genome shotgun (WGS) entry which is preliminary data.</text>
</comment>
<organism evidence="1 2">
    <name type="scientific">Novosphingobium album</name>
    <name type="common">ex Liu et al. 2023</name>
    <dbReference type="NCBI Taxonomy" id="3031130"/>
    <lineage>
        <taxon>Bacteria</taxon>
        <taxon>Pseudomonadati</taxon>
        <taxon>Pseudomonadota</taxon>
        <taxon>Alphaproteobacteria</taxon>
        <taxon>Sphingomonadales</taxon>
        <taxon>Sphingomonadaceae</taxon>
        <taxon>Novosphingobium</taxon>
    </lineage>
</organism>
<sequence length="146" mass="16354">MVADSRDFTLDISEPLFRLTTEGIRLHSNETLHYQTLSNLVDHQTSRADRIGDHDTSTLKEHLVSIPSDGSIRLNLNISRTSVKNLDEVKKLLSRQLGSELTVADTLSILLFDYVVEQKTACIMEKLDLHGLERSERSDFANGGSS</sequence>
<reference evidence="1 2" key="1">
    <citation type="submission" date="2023-03" db="EMBL/GenBank/DDBJ databases">
        <title>NovoSphingobium album sp. nov. isolated from polycyclic aromatic hydrocarbons- and heavy-metal polluted soil.</title>
        <authorList>
            <person name="Liu Z."/>
            <person name="Wang K."/>
        </authorList>
    </citation>
    <scope>NUCLEOTIDE SEQUENCE [LARGE SCALE GENOMIC DNA]</scope>
    <source>
        <strain evidence="1 2">H3SJ31-1</strain>
    </source>
</reference>
<dbReference type="Proteomes" id="UP001216253">
    <property type="component" value="Unassembled WGS sequence"/>
</dbReference>